<dbReference type="Pfam" id="PF01522">
    <property type="entry name" value="Polysacc_deac_1"/>
    <property type="match status" value="1"/>
</dbReference>
<dbReference type="PANTHER" id="PTHR10587:SF133">
    <property type="entry name" value="CHITIN DEACETYLASE 1-RELATED"/>
    <property type="match status" value="1"/>
</dbReference>
<dbReference type="SUPFAM" id="SSF88713">
    <property type="entry name" value="Glycoside hydrolase/deacetylase"/>
    <property type="match status" value="1"/>
</dbReference>
<dbReference type="CDD" id="cd10917">
    <property type="entry name" value="CE4_NodB_like_6s_7s"/>
    <property type="match status" value="1"/>
</dbReference>
<dbReference type="GO" id="GO:0046872">
    <property type="term" value="F:metal ion binding"/>
    <property type="evidence" value="ECO:0007669"/>
    <property type="project" value="UniProtKB-KW"/>
</dbReference>
<dbReference type="EMBL" id="VSSQ01003599">
    <property type="protein sequence ID" value="MPM21484.1"/>
    <property type="molecule type" value="Genomic_DNA"/>
</dbReference>
<dbReference type="GO" id="GO:0016020">
    <property type="term" value="C:membrane"/>
    <property type="evidence" value="ECO:0007669"/>
    <property type="project" value="TreeGrafter"/>
</dbReference>
<dbReference type="AlphaFoldDB" id="A0A644Y5M3"/>
<dbReference type="PANTHER" id="PTHR10587">
    <property type="entry name" value="GLYCOSYL TRANSFERASE-RELATED"/>
    <property type="match status" value="1"/>
</dbReference>
<evidence type="ECO:0000259" key="3">
    <source>
        <dbReference type="PROSITE" id="PS51677"/>
    </source>
</evidence>
<keyword evidence="1" id="KW-0479">Metal-binding</keyword>
<accession>A0A644Y5M3</accession>
<keyword evidence="2" id="KW-0378">Hydrolase</keyword>
<sequence>MYVVRPYILKDLNTRNCIWRIPGNEKVIYLTFDDGPIPELTPFVLETLRKYNAKATFFCVGDNARKYPQLLQDIISQDHAVGNHTYNHFDGWKKGSEEYEQNVERGFEYIPGNFFRPPYGHITPWQINRLKSKAYIILWTVLSYDFDKNTTPARCLRNVLRYTRRGSIVVFHENLKATPRLKYCLPRFIEYYSKKGYRFEALSEPVLQKALRHNWINASEKFVNRMIGNVGIPFLGNGQQQRKVSG</sequence>
<dbReference type="InterPro" id="IPR050248">
    <property type="entry name" value="Polysacc_deacetylase_ArnD"/>
</dbReference>
<dbReference type="GO" id="GO:0016810">
    <property type="term" value="F:hydrolase activity, acting on carbon-nitrogen (but not peptide) bonds"/>
    <property type="evidence" value="ECO:0007669"/>
    <property type="project" value="InterPro"/>
</dbReference>
<evidence type="ECO:0000256" key="1">
    <source>
        <dbReference type="ARBA" id="ARBA00022723"/>
    </source>
</evidence>
<dbReference type="GO" id="GO:0005975">
    <property type="term" value="P:carbohydrate metabolic process"/>
    <property type="evidence" value="ECO:0007669"/>
    <property type="project" value="InterPro"/>
</dbReference>
<dbReference type="InterPro" id="IPR002509">
    <property type="entry name" value="NODB_dom"/>
</dbReference>
<gene>
    <name evidence="4" type="ORF">SDC9_67928</name>
</gene>
<dbReference type="PROSITE" id="PS51677">
    <property type="entry name" value="NODB"/>
    <property type="match status" value="1"/>
</dbReference>
<proteinExistence type="predicted"/>
<organism evidence="4">
    <name type="scientific">bioreactor metagenome</name>
    <dbReference type="NCBI Taxonomy" id="1076179"/>
    <lineage>
        <taxon>unclassified sequences</taxon>
        <taxon>metagenomes</taxon>
        <taxon>ecological metagenomes</taxon>
    </lineage>
</organism>
<evidence type="ECO:0000313" key="4">
    <source>
        <dbReference type="EMBL" id="MPM21484.1"/>
    </source>
</evidence>
<dbReference type="Gene3D" id="3.20.20.370">
    <property type="entry name" value="Glycoside hydrolase/deacetylase"/>
    <property type="match status" value="1"/>
</dbReference>
<feature type="domain" description="NodB homology" evidence="3">
    <location>
        <begin position="26"/>
        <end position="200"/>
    </location>
</feature>
<evidence type="ECO:0000256" key="2">
    <source>
        <dbReference type="ARBA" id="ARBA00022801"/>
    </source>
</evidence>
<reference evidence="4" key="1">
    <citation type="submission" date="2019-08" db="EMBL/GenBank/DDBJ databases">
        <authorList>
            <person name="Kucharzyk K."/>
            <person name="Murdoch R.W."/>
            <person name="Higgins S."/>
            <person name="Loffler F."/>
        </authorList>
    </citation>
    <scope>NUCLEOTIDE SEQUENCE</scope>
</reference>
<name>A0A644Y5M3_9ZZZZ</name>
<comment type="caution">
    <text evidence="4">The sequence shown here is derived from an EMBL/GenBank/DDBJ whole genome shotgun (WGS) entry which is preliminary data.</text>
</comment>
<protein>
    <recommendedName>
        <fullName evidence="3">NodB homology domain-containing protein</fullName>
    </recommendedName>
</protein>
<dbReference type="InterPro" id="IPR011330">
    <property type="entry name" value="Glyco_hydro/deAcase_b/a-brl"/>
</dbReference>